<dbReference type="InterPro" id="IPR031389">
    <property type="entry name" value="RBIS"/>
</dbReference>
<comment type="similarity">
    <text evidence="11">Belongs to the TRM5 / TYW2 family.</text>
</comment>
<protein>
    <recommendedName>
        <fullName evidence="11">tRNA (guanine(37)-N1)-methyltransferase</fullName>
        <ecNumber evidence="11">2.1.1.228</ecNumber>
    </recommendedName>
    <alternativeName>
        <fullName evidence="11">M1G-methyltransferase</fullName>
    </alternativeName>
    <alternativeName>
        <fullName evidence="11">tRNA [GM37] methyltransferase</fullName>
    </alternativeName>
    <alternativeName>
        <fullName evidence="11">tRNA methyltransferase 5 homolog</fullName>
    </alternativeName>
</protein>
<feature type="binding site" evidence="11">
    <location>
        <begin position="305"/>
        <end position="306"/>
    </location>
    <ligand>
        <name>S-adenosyl-L-methionine</name>
        <dbReference type="ChEBI" id="CHEBI:59789"/>
    </ligand>
</feature>
<feature type="binding site" evidence="11">
    <location>
        <begin position="279"/>
        <end position="280"/>
    </location>
    <ligand>
        <name>S-adenosyl-L-methionine</name>
        <dbReference type="ChEBI" id="CHEBI:59789"/>
    </ligand>
</feature>
<dbReference type="InParanoid" id="A0A5N4AK57"/>
<dbReference type="Proteomes" id="UP000327044">
    <property type="component" value="Unassembled WGS sequence"/>
</dbReference>
<dbReference type="Gene3D" id="3.30.300.110">
    <property type="entry name" value="Met-10+ protein-like domains"/>
    <property type="match status" value="1"/>
</dbReference>
<comment type="caution">
    <text evidence="13">The sequence shown here is derived from an EMBL/GenBank/DDBJ whole genome shotgun (WGS) entry which is preliminary data.</text>
</comment>
<dbReference type="Gene3D" id="3.40.50.150">
    <property type="entry name" value="Vaccinia Virus protein VP39"/>
    <property type="match status" value="1"/>
</dbReference>
<dbReference type="PROSITE" id="PS51684">
    <property type="entry name" value="SAM_MT_TRM5_TYW2"/>
    <property type="match status" value="1"/>
</dbReference>
<evidence type="ECO:0000256" key="6">
    <source>
        <dbReference type="ARBA" id="ARBA00022694"/>
    </source>
</evidence>
<dbReference type="PANTHER" id="PTHR23245">
    <property type="entry name" value="TRNA METHYLTRANSFERASE"/>
    <property type="match status" value="1"/>
</dbReference>
<keyword evidence="2 11" id="KW-0963">Cytoplasm</keyword>
<sequence>MKIFSIFRWYFNLHLKNTMPTTNSGVNLPKCVRNMTILDKSKFDTDITVPIIHLRQAHVSDVMPYLKKYGLRIRHLKPLQTCTDNNQKYMLLNRNIQTYSAMDECDREGLKKHSITEENFDTVNLRLTYDNFHADEIFRAILPENQDGFSSFSQVGHIIHLNLREHLLPFKSIIGEVLLEKTPRTRTVVNKVDMIENTYRNFQMEIICGDPDMTVQLKENRCQFEFDFSQVYWNPRLSTEHERIVDSLSKDDVVFDVFAGVGPFSIPAAKKGCIVYANDLNPESYKWLLHNARKNKVNLSAYNKDGRDFIREDLKDQLIKYVNKQNITIIMNLPALAVEFLGGFLKLYDGNEIGDLHKPPILHVYCFTKGEDVTGIAKKLITEQFKFDVEDKILNIFRVRTVSNFKEMVRVTIKLDKEILTNENVKRSCSPSLDNASKKSVYLIVVILHLKPNFLQVVMGKKNKTKQIKNVIKVVGGRSGKSKNKAKPVSGHLKRINFQNKSKILEIDKHLVEFHDRLQKNSSTEAKTSEPVKKLEEDISKNVEDFVNLERASEETIVELEDMQL</sequence>
<evidence type="ECO:0000256" key="5">
    <source>
        <dbReference type="ARBA" id="ARBA00022691"/>
    </source>
</evidence>
<keyword evidence="3 11" id="KW-0489">Methyltransferase</keyword>
<dbReference type="InterPro" id="IPR056743">
    <property type="entry name" value="TRM5-TYW2-like_MTfase"/>
</dbReference>
<dbReference type="InterPro" id="IPR030382">
    <property type="entry name" value="MeTrfase_TRM5/TYW2"/>
</dbReference>
<comment type="subunit">
    <text evidence="11">Monomer.</text>
</comment>
<dbReference type="InterPro" id="IPR056744">
    <property type="entry name" value="TRM5/TYW2-like_N"/>
</dbReference>
<dbReference type="Pfam" id="PF15679">
    <property type="entry name" value="DUF4665"/>
    <property type="match status" value="1"/>
</dbReference>
<feature type="domain" description="SAM-dependent methyltransferase TRM5/TYW2-type" evidence="12">
    <location>
        <begin position="152"/>
        <end position="417"/>
    </location>
</feature>
<dbReference type="HAMAP" id="MF_03152">
    <property type="entry name" value="TRM5"/>
    <property type="match status" value="1"/>
</dbReference>
<keyword evidence="5 11" id="KW-0949">S-adenosyl-L-methionine</keyword>
<dbReference type="GO" id="GO:0042254">
    <property type="term" value="P:ribosome biogenesis"/>
    <property type="evidence" value="ECO:0007669"/>
    <property type="project" value="InterPro"/>
</dbReference>
<comment type="catalytic activity">
    <reaction evidence="10 11">
        <text>guanosine(37) in tRNA + S-adenosyl-L-methionine = N(1)-methylguanosine(37) in tRNA + S-adenosyl-L-homocysteine + H(+)</text>
        <dbReference type="Rhea" id="RHEA:36899"/>
        <dbReference type="Rhea" id="RHEA-COMP:10145"/>
        <dbReference type="Rhea" id="RHEA-COMP:10147"/>
        <dbReference type="ChEBI" id="CHEBI:15378"/>
        <dbReference type="ChEBI" id="CHEBI:57856"/>
        <dbReference type="ChEBI" id="CHEBI:59789"/>
        <dbReference type="ChEBI" id="CHEBI:73542"/>
        <dbReference type="ChEBI" id="CHEBI:74269"/>
        <dbReference type="EC" id="2.1.1.228"/>
    </reaction>
</comment>
<keyword evidence="8 11" id="KW-0539">Nucleus</keyword>
<dbReference type="GO" id="GO:0005759">
    <property type="term" value="C:mitochondrial matrix"/>
    <property type="evidence" value="ECO:0007669"/>
    <property type="project" value="UniProtKB-SubCell"/>
</dbReference>
<evidence type="ECO:0000313" key="13">
    <source>
        <dbReference type="EMBL" id="KAB0797686.1"/>
    </source>
</evidence>
<organism evidence="13 14">
    <name type="scientific">Photinus pyralis</name>
    <name type="common">Common eastern firefly</name>
    <name type="synonym">Lampyris pyralis</name>
    <dbReference type="NCBI Taxonomy" id="7054"/>
    <lineage>
        <taxon>Eukaryota</taxon>
        <taxon>Metazoa</taxon>
        <taxon>Ecdysozoa</taxon>
        <taxon>Arthropoda</taxon>
        <taxon>Hexapoda</taxon>
        <taxon>Insecta</taxon>
        <taxon>Pterygota</taxon>
        <taxon>Neoptera</taxon>
        <taxon>Endopterygota</taxon>
        <taxon>Coleoptera</taxon>
        <taxon>Polyphaga</taxon>
        <taxon>Elateriformia</taxon>
        <taxon>Elateroidea</taxon>
        <taxon>Lampyridae</taxon>
        <taxon>Lampyrinae</taxon>
        <taxon>Photinus</taxon>
    </lineage>
</organism>
<evidence type="ECO:0000256" key="7">
    <source>
        <dbReference type="ARBA" id="ARBA00023128"/>
    </source>
</evidence>
<name>A0A5N4AK57_PHOPY</name>
<evidence type="ECO:0000256" key="4">
    <source>
        <dbReference type="ARBA" id="ARBA00022679"/>
    </source>
</evidence>
<comment type="function">
    <text evidence="9">Involved in mitochondrial tRNA methylation. Specifically methylates the N1 position of guanosine-37 in various tRNAs. Methylation is not dependent on the nature of the nucleoside 5' of the target nucleoside. This is the first step in the biosynthesis of wybutosine (yW), a modified base adjacent to the anticodon of tRNAs and required for accurate decoding.</text>
</comment>
<reference evidence="13 14" key="1">
    <citation type="journal article" date="2018" name="Elife">
        <title>Firefly genomes illuminate parallel origins of bioluminescence in beetles.</title>
        <authorList>
            <person name="Fallon T.R."/>
            <person name="Lower S.E."/>
            <person name="Chang C.H."/>
            <person name="Bessho-Uehara M."/>
            <person name="Martin G.J."/>
            <person name="Bewick A.J."/>
            <person name="Behringer M."/>
            <person name="Debat H.J."/>
            <person name="Wong I."/>
            <person name="Day J.C."/>
            <person name="Suvorov A."/>
            <person name="Silva C.J."/>
            <person name="Stanger-Hall K.F."/>
            <person name="Hall D.W."/>
            <person name="Schmitz R.J."/>
            <person name="Nelson D.R."/>
            <person name="Lewis S.M."/>
            <person name="Shigenobu S."/>
            <person name="Bybee S.M."/>
            <person name="Larracuente A.M."/>
            <person name="Oba Y."/>
            <person name="Weng J.K."/>
        </authorList>
    </citation>
    <scope>NUCLEOTIDE SEQUENCE [LARGE SCALE GENOMIC DNA]</scope>
    <source>
        <strain evidence="13">1611_PpyrPB1</strain>
        <tissue evidence="13">Whole body</tissue>
    </source>
</reference>
<dbReference type="Pfam" id="PF02475">
    <property type="entry name" value="TRM5-TYW2_MTfase"/>
    <property type="match status" value="1"/>
</dbReference>
<feature type="binding site" evidence="11">
    <location>
        <position position="241"/>
    </location>
    <ligand>
        <name>S-adenosyl-L-methionine</name>
        <dbReference type="ChEBI" id="CHEBI:59789"/>
    </ligand>
</feature>
<comment type="function">
    <text evidence="11">Specifically methylates the N1 position of guanosine-37 in various cytoplasmic and mitochondrial tRNAs. Methylation is not dependent on the nature of the nucleoside 5' of the target nucleoside. This is the first step in the biosynthesis of wybutosine (yW), a modified base adjacent to the anticodon of tRNAs and required for accurate decoding.</text>
</comment>
<keyword evidence="4 11" id="KW-0808">Transferase</keyword>
<dbReference type="InterPro" id="IPR029063">
    <property type="entry name" value="SAM-dependent_MTases_sf"/>
</dbReference>
<comment type="subcellular location">
    <subcellularLocation>
        <location evidence="11">Mitochondrion matrix</location>
    </subcellularLocation>
    <subcellularLocation>
        <location evidence="11">Nucleus</location>
    </subcellularLocation>
    <subcellularLocation>
        <location evidence="11">Cytoplasm</location>
    </subcellularLocation>
    <text evidence="11">Predominantly in the mitochondria and in the nucleus.</text>
</comment>
<accession>A0A5N4AK57</accession>
<evidence type="ECO:0000256" key="1">
    <source>
        <dbReference type="ARBA" id="ARBA00009775"/>
    </source>
</evidence>
<dbReference type="PANTHER" id="PTHR23245:SF36">
    <property type="entry name" value="TRNA (GUANINE(37)-N1)-METHYLTRANSFERASE"/>
    <property type="match status" value="1"/>
</dbReference>
<evidence type="ECO:0000256" key="3">
    <source>
        <dbReference type="ARBA" id="ARBA00022603"/>
    </source>
</evidence>
<comment type="similarity">
    <text evidence="1">Belongs to the class I-like SAM-binding methyltransferase superfamily. TRM5/TYW2 family.</text>
</comment>
<evidence type="ECO:0000259" key="12">
    <source>
        <dbReference type="PROSITE" id="PS51684"/>
    </source>
</evidence>
<dbReference type="GO" id="GO:0002939">
    <property type="term" value="P:tRNA N1-guanine methylation"/>
    <property type="evidence" value="ECO:0007669"/>
    <property type="project" value="TreeGrafter"/>
</dbReference>
<evidence type="ECO:0000256" key="10">
    <source>
        <dbReference type="ARBA" id="ARBA00047783"/>
    </source>
</evidence>
<dbReference type="GO" id="GO:0052906">
    <property type="term" value="F:tRNA (guanine(37)-N1)-methyltransferase activity"/>
    <property type="evidence" value="ECO:0007669"/>
    <property type="project" value="UniProtKB-UniRule"/>
</dbReference>
<dbReference type="CDD" id="cd02440">
    <property type="entry name" value="AdoMet_MTases"/>
    <property type="match status" value="1"/>
</dbReference>
<keyword evidence="6 11" id="KW-0819">tRNA processing</keyword>
<gene>
    <name evidence="13" type="ORF">PPYR_08679</name>
</gene>
<dbReference type="AlphaFoldDB" id="A0A5N4AK57"/>
<evidence type="ECO:0000256" key="2">
    <source>
        <dbReference type="ARBA" id="ARBA00022490"/>
    </source>
</evidence>
<feature type="binding site" evidence="11">
    <location>
        <position position="332"/>
    </location>
    <ligand>
        <name>S-adenosyl-L-methionine</name>
        <dbReference type="ChEBI" id="CHEBI:59789"/>
    </ligand>
</feature>
<dbReference type="GO" id="GO:0070901">
    <property type="term" value="P:mitochondrial tRNA methylation"/>
    <property type="evidence" value="ECO:0007669"/>
    <property type="project" value="TreeGrafter"/>
</dbReference>
<evidence type="ECO:0000256" key="11">
    <source>
        <dbReference type="HAMAP-Rule" id="MF_03152"/>
    </source>
</evidence>
<keyword evidence="14" id="KW-1185">Reference proteome</keyword>
<dbReference type="InterPro" id="IPR025792">
    <property type="entry name" value="tRNA_Gua_MeTrfase_euk"/>
</dbReference>
<dbReference type="EMBL" id="VVIM01000006">
    <property type="protein sequence ID" value="KAB0797686.1"/>
    <property type="molecule type" value="Genomic_DNA"/>
</dbReference>
<dbReference type="EC" id="2.1.1.228" evidence="11"/>
<proteinExistence type="inferred from homology"/>
<dbReference type="FunCoup" id="A0A5N4AK57">
    <property type="interactions" value="1093"/>
</dbReference>
<dbReference type="Pfam" id="PF25133">
    <property type="entry name" value="TYW2_N_2"/>
    <property type="match status" value="1"/>
</dbReference>
<keyword evidence="7 11" id="KW-0496">Mitochondrion</keyword>
<dbReference type="GO" id="GO:0005634">
    <property type="term" value="C:nucleus"/>
    <property type="evidence" value="ECO:0007669"/>
    <property type="project" value="UniProtKB-SubCell"/>
</dbReference>
<dbReference type="FunFam" id="3.30.300.110:FF:000001">
    <property type="entry name" value="tRNA (guanine(37)-N1)-methyltransferase"/>
    <property type="match status" value="1"/>
</dbReference>
<evidence type="ECO:0000256" key="9">
    <source>
        <dbReference type="ARBA" id="ARBA00045951"/>
    </source>
</evidence>
<evidence type="ECO:0000256" key="8">
    <source>
        <dbReference type="ARBA" id="ARBA00023242"/>
    </source>
</evidence>
<evidence type="ECO:0000313" key="14">
    <source>
        <dbReference type="Proteomes" id="UP000327044"/>
    </source>
</evidence>
<dbReference type="SUPFAM" id="SSF53335">
    <property type="entry name" value="S-adenosyl-L-methionine-dependent methyltransferases"/>
    <property type="match status" value="1"/>
</dbReference>